<name>A0A8S3UL11_MYTED</name>
<dbReference type="InterPro" id="IPR050910">
    <property type="entry name" value="JMJD6_ArgDemeth/LysHydrox"/>
</dbReference>
<keyword evidence="1" id="KW-0812">Transmembrane</keyword>
<evidence type="ECO:0000259" key="2">
    <source>
        <dbReference type="Pfam" id="PF13621"/>
    </source>
</evidence>
<comment type="caution">
    <text evidence="3">The sequence shown here is derived from an EMBL/GenBank/DDBJ whole genome shotgun (WGS) entry which is preliminary data.</text>
</comment>
<evidence type="ECO:0000313" key="4">
    <source>
        <dbReference type="Proteomes" id="UP000683360"/>
    </source>
</evidence>
<evidence type="ECO:0000313" key="3">
    <source>
        <dbReference type="EMBL" id="CAG2244183.1"/>
    </source>
</evidence>
<dbReference type="PANTHER" id="PTHR12480">
    <property type="entry name" value="ARGININE DEMETHYLASE AND LYSYL-HYDROXYLASE JMJD"/>
    <property type="match status" value="1"/>
</dbReference>
<dbReference type="EMBL" id="CAJPWZ010002729">
    <property type="protein sequence ID" value="CAG2244183.1"/>
    <property type="molecule type" value="Genomic_DNA"/>
</dbReference>
<dbReference type="SUPFAM" id="SSF51197">
    <property type="entry name" value="Clavaminate synthase-like"/>
    <property type="match status" value="1"/>
</dbReference>
<dbReference type="InterPro" id="IPR041667">
    <property type="entry name" value="Cupin_8"/>
</dbReference>
<organism evidence="3 4">
    <name type="scientific">Mytilus edulis</name>
    <name type="common">Blue mussel</name>
    <dbReference type="NCBI Taxonomy" id="6550"/>
    <lineage>
        <taxon>Eukaryota</taxon>
        <taxon>Metazoa</taxon>
        <taxon>Spiralia</taxon>
        <taxon>Lophotrochozoa</taxon>
        <taxon>Mollusca</taxon>
        <taxon>Bivalvia</taxon>
        <taxon>Autobranchia</taxon>
        <taxon>Pteriomorphia</taxon>
        <taxon>Mytilida</taxon>
        <taxon>Mytiloidea</taxon>
        <taxon>Mytilidae</taxon>
        <taxon>Mytilinae</taxon>
        <taxon>Mytilus</taxon>
    </lineage>
</organism>
<keyword evidence="1" id="KW-1133">Transmembrane helix</keyword>
<gene>
    <name evidence="3" type="ORF">MEDL_56283</name>
</gene>
<evidence type="ECO:0000256" key="1">
    <source>
        <dbReference type="SAM" id="Phobius"/>
    </source>
</evidence>
<dbReference type="PANTHER" id="PTHR12480:SF19">
    <property type="entry name" value="CUPIN-LIKE DOMAIN-CONTAINING PROTEIN"/>
    <property type="match status" value="1"/>
</dbReference>
<feature type="transmembrane region" description="Helical" evidence="1">
    <location>
        <begin position="56"/>
        <end position="76"/>
    </location>
</feature>
<dbReference type="GO" id="GO:0016706">
    <property type="term" value="F:2-oxoglutarate-dependent dioxygenase activity"/>
    <property type="evidence" value="ECO:0007669"/>
    <property type="project" value="TreeGrafter"/>
</dbReference>
<keyword evidence="1" id="KW-0472">Membrane</keyword>
<dbReference type="Proteomes" id="UP000683360">
    <property type="component" value="Unassembled WGS sequence"/>
</dbReference>
<proteinExistence type="predicted"/>
<dbReference type="AlphaFoldDB" id="A0A8S3UL11"/>
<protein>
    <recommendedName>
        <fullName evidence="2">Cupin-like domain-containing protein</fullName>
    </recommendedName>
</protein>
<reference evidence="3" key="1">
    <citation type="submission" date="2021-03" db="EMBL/GenBank/DDBJ databases">
        <authorList>
            <person name="Bekaert M."/>
        </authorList>
    </citation>
    <scope>NUCLEOTIDE SEQUENCE</scope>
</reference>
<dbReference type="Pfam" id="PF13621">
    <property type="entry name" value="Cupin_8"/>
    <property type="match status" value="1"/>
</dbReference>
<sequence length="330" mass="38523">MDNQIKLVTKFLKLKREAKLKGISDDEVYKVFKEEKDLNQNEQKPKVDERSKKRNLRLIFLGGILPIIFGVLFMFYNQKEDFVHSITEARCAIDNSGMFIEVARPLTNCEMCRNLYQVPNEYEISVEDFSKKYAYTAVPVLIKDATKNWTAMNTFSYDFLKELYVNTTDAFEVTEEECQFFPYKTDFESLEDAFNMTDDRAHFKEGEETWYFGWSNCHPDISTILRKHYNRPYFLPNDSESSSLDWIFMGGSGLGAFIHLDYVQRPSWQAQISGKKTWTLVPTPECEDICHSMNVTVHKGDIFVVDTNQWYHSTFIHPGEVSITIGSEYD</sequence>
<keyword evidence="4" id="KW-1185">Reference proteome</keyword>
<dbReference type="Gene3D" id="2.60.120.650">
    <property type="entry name" value="Cupin"/>
    <property type="match status" value="1"/>
</dbReference>
<accession>A0A8S3UL11</accession>
<dbReference type="OrthoDB" id="10063099at2759"/>
<feature type="domain" description="Cupin-like" evidence="2">
    <location>
        <begin position="128"/>
        <end position="283"/>
    </location>
</feature>